<feature type="domain" description="TF-B3" evidence="7">
    <location>
        <begin position="9"/>
        <end position="102"/>
    </location>
</feature>
<keyword evidence="3" id="KW-0238">DNA-binding</keyword>
<dbReference type="AlphaFoldDB" id="A0AAW0K5R8"/>
<dbReference type="PANTHER" id="PTHR31391">
    <property type="entry name" value="B3 DOMAIN-CONTAINING PROTEIN OS11G0197600-RELATED"/>
    <property type="match status" value="1"/>
</dbReference>
<evidence type="ECO:0000256" key="6">
    <source>
        <dbReference type="SAM" id="MobiDB-lite"/>
    </source>
</evidence>
<dbReference type="PANTHER" id="PTHR31391:SF106">
    <property type="entry name" value="B3 DOMAIN-CONTAINING PROTEIN OS01G0723500"/>
    <property type="match status" value="1"/>
</dbReference>
<evidence type="ECO:0000259" key="7">
    <source>
        <dbReference type="PROSITE" id="PS50863"/>
    </source>
</evidence>
<organism evidence="8 9">
    <name type="scientific">Quercus suber</name>
    <name type="common">Cork oak</name>
    <dbReference type="NCBI Taxonomy" id="58331"/>
    <lineage>
        <taxon>Eukaryota</taxon>
        <taxon>Viridiplantae</taxon>
        <taxon>Streptophyta</taxon>
        <taxon>Embryophyta</taxon>
        <taxon>Tracheophyta</taxon>
        <taxon>Spermatophyta</taxon>
        <taxon>Magnoliopsida</taxon>
        <taxon>eudicotyledons</taxon>
        <taxon>Gunneridae</taxon>
        <taxon>Pentapetalae</taxon>
        <taxon>rosids</taxon>
        <taxon>fabids</taxon>
        <taxon>Fagales</taxon>
        <taxon>Fagaceae</taxon>
        <taxon>Quercus</taxon>
    </lineage>
</organism>
<evidence type="ECO:0000256" key="3">
    <source>
        <dbReference type="ARBA" id="ARBA00023125"/>
    </source>
</evidence>
<dbReference type="Proteomes" id="UP000237347">
    <property type="component" value="Unassembled WGS sequence"/>
</dbReference>
<dbReference type="GO" id="GO:0005634">
    <property type="term" value="C:nucleus"/>
    <property type="evidence" value="ECO:0007669"/>
    <property type="project" value="UniProtKB-SubCell"/>
</dbReference>
<dbReference type="SUPFAM" id="SSF101936">
    <property type="entry name" value="DNA-binding pseudobarrel domain"/>
    <property type="match status" value="2"/>
</dbReference>
<reference evidence="8 9" key="1">
    <citation type="journal article" date="2018" name="Sci. Data">
        <title>The draft genome sequence of cork oak.</title>
        <authorList>
            <person name="Ramos A.M."/>
            <person name="Usie A."/>
            <person name="Barbosa P."/>
            <person name="Barros P.M."/>
            <person name="Capote T."/>
            <person name="Chaves I."/>
            <person name="Simoes F."/>
            <person name="Abreu I."/>
            <person name="Carrasquinho I."/>
            <person name="Faro C."/>
            <person name="Guimaraes J.B."/>
            <person name="Mendonca D."/>
            <person name="Nobrega F."/>
            <person name="Rodrigues L."/>
            <person name="Saibo N.J.M."/>
            <person name="Varela M.C."/>
            <person name="Egas C."/>
            <person name="Matos J."/>
            <person name="Miguel C.M."/>
            <person name="Oliveira M.M."/>
            <person name="Ricardo C.P."/>
            <person name="Goncalves S."/>
        </authorList>
    </citation>
    <scope>NUCLEOTIDE SEQUENCE [LARGE SCALE GENOMIC DNA]</scope>
    <source>
        <strain evidence="9">cv. HL8</strain>
    </source>
</reference>
<comment type="subcellular location">
    <subcellularLocation>
        <location evidence="1">Nucleus</location>
    </subcellularLocation>
</comment>
<evidence type="ECO:0000256" key="2">
    <source>
        <dbReference type="ARBA" id="ARBA00023015"/>
    </source>
</evidence>
<comment type="caution">
    <text evidence="8">The sequence shown here is derived from an EMBL/GenBank/DDBJ whole genome shotgun (WGS) entry which is preliminary data.</text>
</comment>
<dbReference type="InterPro" id="IPR015300">
    <property type="entry name" value="DNA-bd_pseudobarrel_sf"/>
</dbReference>
<keyword evidence="5" id="KW-0539">Nucleus</keyword>
<keyword evidence="9" id="KW-1185">Reference proteome</keyword>
<keyword evidence="2" id="KW-0805">Transcription regulation</keyword>
<dbReference type="EMBL" id="PKMF04000391">
    <property type="protein sequence ID" value="KAK7834222.1"/>
    <property type="molecule type" value="Genomic_DNA"/>
</dbReference>
<evidence type="ECO:0000313" key="9">
    <source>
        <dbReference type="Proteomes" id="UP000237347"/>
    </source>
</evidence>
<name>A0AAW0K5R8_QUESU</name>
<evidence type="ECO:0000256" key="5">
    <source>
        <dbReference type="ARBA" id="ARBA00023242"/>
    </source>
</evidence>
<dbReference type="Pfam" id="PF02362">
    <property type="entry name" value="B3"/>
    <property type="match status" value="2"/>
</dbReference>
<sequence>MDEFLDNRPSFFKIIFEGHTTESMRIPPKFVKHLPIELPDQAILKGPSGEKWHVKLCKTEDGIYLKDGWQRFFQDHSLGDNEWLLFRYNGDLCFNVHIFGKNGCERVDASSTKANHETASSSGKRPRGQQCNSIETNQSKICKVADSFTSDFPYFKCCMNKSSVVEFLQTVPTIFARNHLPQRNTKIILWNSEDKSWEMNYINNGKNHKFSGGWRDFVRDNKLKVGDTCVFELVAKNEIRVHVFPVD</sequence>
<keyword evidence="4" id="KW-0804">Transcription</keyword>
<dbReference type="GO" id="GO:0003677">
    <property type="term" value="F:DNA binding"/>
    <property type="evidence" value="ECO:0007669"/>
    <property type="project" value="UniProtKB-KW"/>
</dbReference>
<dbReference type="InterPro" id="IPR003340">
    <property type="entry name" value="B3_DNA-bd"/>
</dbReference>
<feature type="region of interest" description="Disordered" evidence="6">
    <location>
        <begin position="111"/>
        <end position="131"/>
    </location>
</feature>
<accession>A0AAW0K5R8</accession>
<evidence type="ECO:0000313" key="8">
    <source>
        <dbReference type="EMBL" id="KAK7834222.1"/>
    </source>
</evidence>
<evidence type="ECO:0000256" key="1">
    <source>
        <dbReference type="ARBA" id="ARBA00004123"/>
    </source>
</evidence>
<feature type="domain" description="TF-B3" evidence="7">
    <location>
        <begin position="154"/>
        <end position="247"/>
    </location>
</feature>
<gene>
    <name evidence="8" type="ORF">CFP56_024825</name>
</gene>
<dbReference type="SMART" id="SM01019">
    <property type="entry name" value="B3"/>
    <property type="match status" value="2"/>
</dbReference>
<dbReference type="PROSITE" id="PS50863">
    <property type="entry name" value="B3"/>
    <property type="match status" value="2"/>
</dbReference>
<dbReference type="InterPro" id="IPR044837">
    <property type="entry name" value="REM16-like"/>
</dbReference>
<proteinExistence type="predicted"/>
<evidence type="ECO:0000256" key="4">
    <source>
        <dbReference type="ARBA" id="ARBA00023163"/>
    </source>
</evidence>
<dbReference type="CDD" id="cd10017">
    <property type="entry name" value="B3_DNA"/>
    <property type="match status" value="2"/>
</dbReference>
<dbReference type="Gene3D" id="2.40.330.10">
    <property type="entry name" value="DNA-binding pseudobarrel domain"/>
    <property type="match status" value="2"/>
</dbReference>
<protein>
    <submittedName>
        <fullName evidence="8">B3 domain-containing protein</fullName>
    </submittedName>
</protein>